<dbReference type="InterPro" id="IPR025514">
    <property type="entry name" value="DUF4402"/>
</dbReference>
<dbReference type="EMBL" id="AP027079">
    <property type="protein sequence ID" value="BDU69707.1"/>
    <property type="molecule type" value="Genomic_DNA"/>
</dbReference>
<accession>A0ABN6UXT0</accession>
<dbReference type="Proteomes" id="UP001242010">
    <property type="component" value="Chromosome"/>
</dbReference>
<evidence type="ECO:0000313" key="3">
    <source>
        <dbReference type="Proteomes" id="UP001242010"/>
    </source>
</evidence>
<evidence type="ECO:0008006" key="4">
    <source>
        <dbReference type="Google" id="ProtNLM"/>
    </source>
</evidence>
<reference evidence="3" key="1">
    <citation type="journal article" date="2023" name="Int. J. Syst. Evol. Microbiol.">
        <title>Mesoterricola silvestris gen. nov., sp. nov., Mesoterricola sediminis sp. nov., Geothrix oryzae sp. nov., Geothrix edaphica sp. nov., Geothrix rubra sp. nov., and Geothrix limicola sp. nov., six novel members of Acidobacteriota isolated from soils.</title>
        <authorList>
            <person name="Itoh H."/>
            <person name="Sugisawa Y."/>
            <person name="Mise K."/>
            <person name="Xu Z."/>
            <person name="Kuniyasu M."/>
            <person name="Ushijima N."/>
            <person name="Kawano K."/>
            <person name="Kobayashi E."/>
            <person name="Shiratori Y."/>
            <person name="Masuda Y."/>
            <person name="Senoo K."/>
        </authorList>
    </citation>
    <scope>NUCLEOTIDE SEQUENCE [LARGE SCALE GENOMIC DNA]</scope>
    <source>
        <strain evidence="3">Red222</strain>
    </source>
</reference>
<protein>
    <recommendedName>
        <fullName evidence="4">DUF4402 domain-containing protein</fullName>
    </recommendedName>
</protein>
<proteinExistence type="predicted"/>
<evidence type="ECO:0000256" key="1">
    <source>
        <dbReference type="SAM" id="SignalP"/>
    </source>
</evidence>
<dbReference type="RefSeq" id="WP_286353432.1">
    <property type="nucleotide sequence ID" value="NZ_AP027079.1"/>
</dbReference>
<feature type="signal peptide" evidence="1">
    <location>
        <begin position="1"/>
        <end position="19"/>
    </location>
</feature>
<gene>
    <name evidence="2" type="ORF">GETHOR_18080</name>
</gene>
<organism evidence="2 3">
    <name type="scientific">Geothrix oryzae</name>
    <dbReference type="NCBI Taxonomy" id="2927975"/>
    <lineage>
        <taxon>Bacteria</taxon>
        <taxon>Pseudomonadati</taxon>
        <taxon>Acidobacteriota</taxon>
        <taxon>Holophagae</taxon>
        <taxon>Holophagales</taxon>
        <taxon>Holophagaceae</taxon>
        <taxon>Geothrix</taxon>
    </lineage>
</organism>
<keyword evidence="3" id="KW-1185">Reference proteome</keyword>
<feature type="chain" id="PRO_5046765959" description="DUF4402 domain-containing protein" evidence="1">
    <location>
        <begin position="20"/>
        <end position="303"/>
    </location>
</feature>
<sequence>MFIRPILLSLALSPILAQAQDPAIRLVQDMHFGGLQVADRGGMITLTHEGVRIALSPGLSPILRPTSQEARFQLSGPPRARFLLRLDPAKPLLAGPRGGQIHVESFFPSFPSLEGTFDTQGQAELRLGAKLDIQAGTPEGPYAFEQVILEMRVQGDREPRVARQSFGIRAYLRPVLKLSNGSPLDFGSLLPGSTEGTFSVAPDGSHRSTPGGGPRLVRGNPRPAAFLLSGPPGSGYNLQLPTRMLLTGPGAPLEVREFVCDLPVQGALPAGTVPFRVGASLVVPPGQASGLYRGLFKVSVCYQ</sequence>
<keyword evidence="1" id="KW-0732">Signal</keyword>
<name>A0ABN6UXT0_9BACT</name>
<evidence type="ECO:0000313" key="2">
    <source>
        <dbReference type="EMBL" id="BDU69707.1"/>
    </source>
</evidence>
<dbReference type="Pfam" id="PF14352">
    <property type="entry name" value="DUF4402"/>
    <property type="match status" value="2"/>
</dbReference>